<proteinExistence type="predicted"/>
<accession>K0SU24</accession>
<feature type="compositionally biased region" description="Basic and acidic residues" evidence="1">
    <location>
        <begin position="90"/>
        <end position="110"/>
    </location>
</feature>
<dbReference type="Proteomes" id="UP000266841">
    <property type="component" value="Unassembled WGS sequence"/>
</dbReference>
<evidence type="ECO:0000313" key="2">
    <source>
        <dbReference type="EMBL" id="EJK69903.1"/>
    </source>
</evidence>
<feature type="region of interest" description="Disordered" evidence="1">
    <location>
        <begin position="1"/>
        <end position="32"/>
    </location>
</feature>
<evidence type="ECO:0000313" key="3">
    <source>
        <dbReference type="Proteomes" id="UP000266841"/>
    </source>
</evidence>
<comment type="caution">
    <text evidence="2">The sequence shown here is derived from an EMBL/GenBank/DDBJ whole genome shotgun (WGS) entry which is preliminary data.</text>
</comment>
<sequence>MANFRNNSKEAASFSALCPPSSRGSSLSTYYDTNCRPPAGPAQYSKFSRPARPLPWACPSPACGGLPRSRGADAPRGRALSTLDSSNCANDHRSTSHDDGGKETADDRGKDRNVSVSYLGRQPTPLSFFVSVPIVYFSFPRKRSAPTKRHHHTHPLFIGLANG</sequence>
<reference evidence="2 3" key="1">
    <citation type="journal article" date="2012" name="Genome Biol.">
        <title>Genome and low-iron response of an oceanic diatom adapted to chronic iron limitation.</title>
        <authorList>
            <person name="Lommer M."/>
            <person name="Specht M."/>
            <person name="Roy A.S."/>
            <person name="Kraemer L."/>
            <person name="Andreson R."/>
            <person name="Gutowska M.A."/>
            <person name="Wolf J."/>
            <person name="Bergner S.V."/>
            <person name="Schilhabel M.B."/>
            <person name="Klostermeier U.C."/>
            <person name="Beiko R.G."/>
            <person name="Rosenstiel P."/>
            <person name="Hippler M."/>
            <person name="Laroche J."/>
        </authorList>
    </citation>
    <scope>NUCLEOTIDE SEQUENCE [LARGE SCALE GENOMIC DNA]</scope>
    <source>
        <strain evidence="2 3">CCMP1005</strain>
    </source>
</reference>
<dbReference type="EMBL" id="AGNL01009399">
    <property type="protein sequence ID" value="EJK69903.1"/>
    <property type="molecule type" value="Genomic_DNA"/>
</dbReference>
<organism evidence="2 3">
    <name type="scientific">Thalassiosira oceanica</name>
    <name type="common">Marine diatom</name>
    <dbReference type="NCBI Taxonomy" id="159749"/>
    <lineage>
        <taxon>Eukaryota</taxon>
        <taxon>Sar</taxon>
        <taxon>Stramenopiles</taxon>
        <taxon>Ochrophyta</taxon>
        <taxon>Bacillariophyta</taxon>
        <taxon>Coscinodiscophyceae</taxon>
        <taxon>Thalassiosirophycidae</taxon>
        <taxon>Thalassiosirales</taxon>
        <taxon>Thalassiosiraceae</taxon>
        <taxon>Thalassiosira</taxon>
    </lineage>
</organism>
<feature type="region of interest" description="Disordered" evidence="1">
    <location>
        <begin position="65"/>
        <end position="110"/>
    </location>
</feature>
<feature type="compositionally biased region" description="Polar residues" evidence="1">
    <location>
        <begin position="22"/>
        <end position="32"/>
    </location>
</feature>
<dbReference type="AlphaFoldDB" id="K0SU24"/>
<name>K0SU24_THAOC</name>
<keyword evidence="3" id="KW-1185">Reference proteome</keyword>
<gene>
    <name evidence="2" type="ORF">THAOC_08798</name>
</gene>
<feature type="compositionally biased region" description="Polar residues" evidence="1">
    <location>
        <begin position="1"/>
        <end position="10"/>
    </location>
</feature>
<evidence type="ECO:0000256" key="1">
    <source>
        <dbReference type="SAM" id="MobiDB-lite"/>
    </source>
</evidence>
<protein>
    <submittedName>
        <fullName evidence="2">Uncharacterized protein</fullName>
    </submittedName>
</protein>